<dbReference type="EMBL" id="RBRE01000016">
    <property type="protein sequence ID" value="RMQ49446.1"/>
    <property type="molecule type" value="Genomic_DNA"/>
</dbReference>
<accession>A0A3M4M6F4</accession>
<dbReference type="CDD" id="cd20708">
    <property type="entry name" value="MIX_IV"/>
    <property type="match status" value="1"/>
</dbReference>
<evidence type="ECO:0000259" key="2">
    <source>
        <dbReference type="Pfam" id="PF20249"/>
    </source>
</evidence>
<evidence type="ECO:0000313" key="4">
    <source>
        <dbReference type="Proteomes" id="UP000277236"/>
    </source>
</evidence>
<feature type="domain" description="Toxin VasX N-terminal region" evidence="2">
    <location>
        <begin position="33"/>
        <end position="186"/>
    </location>
</feature>
<feature type="region of interest" description="Disordered" evidence="1">
    <location>
        <begin position="1"/>
        <end position="28"/>
    </location>
</feature>
<feature type="non-terminal residue" evidence="3">
    <location>
        <position position="440"/>
    </location>
</feature>
<sequence>MQRTRPMTAKSATLQQRRAARFDKTPASDTSVCPFKGSDIAIVPVRYALDRSRYDVDPARLTPLPAHGKWSALPALKTRSYTLRQLDDGYVYVFDETAGTLHEYVVSASDTSLKRIVWTEAHRGQDVRTGSGETRPYLLYPRKNHLHLAYSSVQWTWRICEHMRSHAESRARWMKSLDLTRARAEFNKPDTLHLLELATAVADIDQGTAVDDNRFADSAIPVVEEAYWLGSVPDKASSLLIALDDHLRVLNDLGLQLAGDQAALRVWQQEHEHKLQIAQTVTQLCGARTETHPLPAAVRDDSAGTQKYLSDLEAYFEQLDQEEMLLMHGNAQGSSPATLHILQSAEMRRSLQARYGQTPSAEDIKDWQAREKWRREVDLKGARDHLRQHLPTSETLLQQVRDTQADLQTLAEHLGNDPLRLFVDTCNPSNLLYLQTVMTH</sequence>
<dbReference type="Pfam" id="PF20249">
    <property type="entry name" value="VasX_N"/>
    <property type="match status" value="1"/>
</dbReference>
<dbReference type="InterPro" id="IPR046864">
    <property type="entry name" value="VasX_N"/>
</dbReference>
<proteinExistence type="predicted"/>
<feature type="compositionally biased region" description="Polar residues" evidence="1">
    <location>
        <begin position="1"/>
        <end position="16"/>
    </location>
</feature>
<protein>
    <submittedName>
        <fullName evidence="3">Membrane protein</fullName>
    </submittedName>
</protein>
<dbReference type="AlphaFoldDB" id="A0A3M4M6F4"/>
<name>A0A3M4M6F4_PSECI</name>
<organism evidence="3 4">
    <name type="scientific">Pseudomonas cichorii</name>
    <dbReference type="NCBI Taxonomy" id="36746"/>
    <lineage>
        <taxon>Bacteria</taxon>
        <taxon>Pseudomonadati</taxon>
        <taxon>Pseudomonadota</taxon>
        <taxon>Gammaproteobacteria</taxon>
        <taxon>Pseudomonadales</taxon>
        <taxon>Pseudomonadaceae</taxon>
        <taxon>Pseudomonas</taxon>
    </lineage>
</organism>
<comment type="caution">
    <text evidence="3">The sequence shown here is derived from an EMBL/GenBank/DDBJ whole genome shotgun (WGS) entry which is preliminary data.</text>
</comment>
<gene>
    <name evidence="3" type="ORF">ALQ04_05126</name>
</gene>
<dbReference type="Proteomes" id="UP000277236">
    <property type="component" value="Unassembled WGS sequence"/>
</dbReference>
<evidence type="ECO:0000256" key="1">
    <source>
        <dbReference type="SAM" id="MobiDB-lite"/>
    </source>
</evidence>
<evidence type="ECO:0000313" key="3">
    <source>
        <dbReference type="EMBL" id="RMQ49446.1"/>
    </source>
</evidence>
<reference evidence="3 4" key="1">
    <citation type="submission" date="2018-08" db="EMBL/GenBank/DDBJ databases">
        <title>Recombination of ecologically and evolutionarily significant loci maintains genetic cohesion in the Pseudomonas syringae species complex.</title>
        <authorList>
            <person name="Dillon M."/>
            <person name="Thakur S."/>
            <person name="Almeida R.N.D."/>
            <person name="Weir B.S."/>
            <person name="Guttman D.S."/>
        </authorList>
    </citation>
    <scope>NUCLEOTIDE SEQUENCE [LARGE SCALE GENOMIC DNA]</scope>
    <source>
        <strain evidence="3 4">ICMP 3353</strain>
    </source>
</reference>